<dbReference type="SMART" id="SM01272">
    <property type="entry name" value="LsmAD"/>
    <property type="match status" value="1"/>
</dbReference>
<dbReference type="InParanoid" id="D8TQ60"/>
<feature type="compositionally biased region" description="Low complexity" evidence="1">
    <location>
        <begin position="19"/>
        <end position="28"/>
    </location>
</feature>
<evidence type="ECO:0000313" key="4">
    <source>
        <dbReference type="Proteomes" id="UP000001058"/>
    </source>
</evidence>
<feature type="region of interest" description="Disordered" evidence="1">
    <location>
        <begin position="1054"/>
        <end position="1139"/>
    </location>
</feature>
<dbReference type="Pfam" id="PF14438">
    <property type="entry name" value="SM-ATX"/>
    <property type="match status" value="1"/>
</dbReference>
<feature type="compositionally biased region" description="Low complexity" evidence="1">
    <location>
        <begin position="298"/>
        <end position="307"/>
    </location>
</feature>
<dbReference type="InterPro" id="IPR025852">
    <property type="entry name" value="SM_dom_ATX"/>
</dbReference>
<feature type="region of interest" description="Disordered" evidence="1">
    <location>
        <begin position="369"/>
        <end position="432"/>
    </location>
</feature>
<feature type="region of interest" description="Disordered" evidence="1">
    <location>
        <begin position="1"/>
        <end position="35"/>
    </location>
</feature>
<dbReference type="GO" id="GO:0010494">
    <property type="term" value="C:cytoplasmic stress granule"/>
    <property type="evidence" value="ECO:0007669"/>
    <property type="project" value="TreeGrafter"/>
</dbReference>
<feature type="region of interest" description="Disordered" evidence="1">
    <location>
        <begin position="753"/>
        <end position="801"/>
    </location>
</feature>
<dbReference type="InterPro" id="IPR009818">
    <property type="entry name" value="PAM2_motif"/>
</dbReference>
<proteinExistence type="predicted"/>
<dbReference type="eggNOG" id="KOG2375">
    <property type="taxonomic scope" value="Eukaryota"/>
</dbReference>
<dbReference type="KEGG" id="vcn:VOLCADRAFT_120645"/>
<dbReference type="InterPro" id="IPR009604">
    <property type="entry name" value="LsmAD_domain"/>
</dbReference>
<accession>D8TQ60</accession>
<dbReference type="Pfam" id="PF07145">
    <property type="entry name" value="PAM2"/>
    <property type="match status" value="1"/>
</dbReference>
<feature type="region of interest" description="Disordered" evidence="1">
    <location>
        <begin position="327"/>
        <end position="351"/>
    </location>
</feature>
<feature type="compositionally biased region" description="Low complexity" evidence="1">
    <location>
        <begin position="369"/>
        <end position="396"/>
    </location>
</feature>
<name>D8TQ60_VOLCA</name>
<dbReference type="STRING" id="3068.D8TQ60"/>
<dbReference type="GO" id="GO:0003729">
    <property type="term" value="F:mRNA binding"/>
    <property type="evidence" value="ECO:0007669"/>
    <property type="project" value="TreeGrafter"/>
</dbReference>
<dbReference type="GeneID" id="9624775"/>
<feature type="region of interest" description="Disordered" evidence="1">
    <location>
        <begin position="643"/>
        <end position="670"/>
    </location>
</feature>
<organism evidence="4">
    <name type="scientific">Volvox carteri f. nagariensis</name>
    <dbReference type="NCBI Taxonomy" id="3068"/>
    <lineage>
        <taxon>Eukaryota</taxon>
        <taxon>Viridiplantae</taxon>
        <taxon>Chlorophyta</taxon>
        <taxon>core chlorophytes</taxon>
        <taxon>Chlorophyceae</taxon>
        <taxon>CS clade</taxon>
        <taxon>Chlamydomonadales</taxon>
        <taxon>Volvocaceae</taxon>
        <taxon>Volvox</taxon>
    </lineage>
</organism>
<dbReference type="InterPro" id="IPR045117">
    <property type="entry name" value="ATXN2-like"/>
</dbReference>
<reference evidence="3 4" key="1">
    <citation type="journal article" date="2010" name="Science">
        <title>Genomic analysis of organismal complexity in the multicellular green alga Volvox carteri.</title>
        <authorList>
            <person name="Prochnik S.E."/>
            <person name="Umen J."/>
            <person name="Nedelcu A.M."/>
            <person name="Hallmann A."/>
            <person name="Miller S.M."/>
            <person name="Nishii I."/>
            <person name="Ferris P."/>
            <person name="Kuo A."/>
            <person name="Mitros T."/>
            <person name="Fritz-Laylin L.K."/>
            <person name="Hellsten U."/>
            <person name="Chapman J."/>
            <person name="Simakov O."/>
            <person name="Rensing S.A."/>
            <person name="Terry A."/>
            <person name="Pangilinan J."/>
            <person name="Kapitonov V."/>
            <person name="Jurka J."/>
            <person name="Salamov A."/>
            <person name="Shapiro H."/>
            <person name="Schmutz J."/>
            <person name="Grimwood J."/>
            <person name="Lindquist E."/>
            <person name="Lucas S."/>
            <person name="Grigoriev I.V."/>
            <person name="Schmitt R."/>
            <person name="Kirk D."/>
            <person name="Rokhsar D.S."/>
        </authorList>
    </citation>
    <scope>NUCLEOTIDE SEQUENCE [LARGE SCALE GENOMIC DNA]</scope>
    <source>
        <strain evidence="4">f. Nagariensis / Eve</strain>
    </source>
</reference>
<dbReference type="RefSeq" id="XP_002948602.1">
    <property type="nucleotide sequence ID" value="XM_002948556.1"/>
</dbReference>
<dbReference type="GO" id="GO:0034063">
    <property type="term" value="P:stress granule assembly"/>
    <property type="evidence" value="ECO:0007669"/>
    <property type="project" value="TreeGrafter"/>
</dbReference>
<dbReference type="Pfam" id="PF06741">
    <property type="entry name" value="LsmAD"/>
    <property type="match status" value="1"/>
</dbReference>
<feature type="compositionally biased region" description="Basic and acidic residues" evidence="1">
    <location>
        <begin position="1127"/>
        <end position="1139"/>
    </location>
</feature>
<gene>
    <name evidence="3" type="ORF">VOLCADRAFT_120645</name>
</gene>
<evidence type="ECO:0000259" key="2">
    <source>
        <dbReference type="SMART" id="SM01272"/>
    </source>
</evidence>
<sequence length="1139" mass="114650">MSTYLAKAVGGQPRGGGPQQHHQQTAGGLQHNGAVKSNPARQTVGFSVASNADRLGFIGNVLIGYKVEAQVSSGMVYEGVFGSLHNDSTGVSFILKYAKVIKNPTTSSDRNALAEKPVPILTIPAADLVQLYAKDVRLSAEDLSGADRSDVGFETDAAISRGRGGCVRELQRWQPDEGDDSAFFSLESANDSTGWDQFAVNRDRFGVQTTWNEHFYTTKINPEECRISEAEAQRIAKEIEQGNTTSTTNIHLLEERGGELSVDVDEEALYGAVIRDEAPGPYQHPNHHQQQQRRQQHQARAPQQSVPERVAAWGRAGSGVAAVAGGLATAQQHHQQQQHHQHQTQRGNLSGGGLLAVKATSVPVPVPSAPASVGGAAPTPDTGSGSAGSSTAGATAPIDIDPRKEVNKVRSSLTTWPKKDRSSPYGTPRLGMSRSPVFASPLVGDPVSFSALDLDPGAPQQVRLDPEAQAEFLRFKEEQNKKRLGQMGADLKKAASSSFKERAPLAAGNGTAAAPSGAESAPAAAAATVPAATADAPASAAAAAAAAAAAVASLVAGPAHAAVASPAVPASSALPTPAPPAAPAPAATPAVINTAAAPAATADGMEGNKPKLSSKLNPNAKPFSLNINAKEFVPSFAMKSAPPSVTVAPTAPTATTASSTPAAPATRSTSNSVAMGAPAAVVTSSVSAASAATVAAVAASSAAAAAAASASNVPSAPPAAAAAAAQAATTAVSSGQMSYIPGAGAHGLTVTYHHSSSAHSHGHGHGGSQQAHYGHAGQGSGLHMGHGHAALHHERGGYGGGGNGSMTRELREHGGMYHRSGDSFRSTISDGVGGGGYRGGSGGDPFRTGAGSGSGDGYHHHHHQYHHKAGGGAAAEHHMVNKAADPHSSAAGALHKVPPPPPQGPMAAEGPMGPIISVAPATMAPHHVIGAMAPMTAAGMAPMGYSMVLQAGPGGSYVASAMPPGTVAIPATTSGGMPIIGYVARPPAGTPITAVTPGLAMMGAPGMTTPYGAPVGPYMTAAPGTMPPPSPTGRPPSTGYFQPAGTYPMIATAAHPGGPHGHAHAHAASMGGQPAGPMAGHHLMSGPAGHGHGHGPGHMTQHQHLQDGRGPLGPGGPKGIRQGGRPPRMDHDRMARDLD</sequence>
<dbReference type="AlphaFoldDB" id="D8TQ60"/>
<feature type="region of interest" description="Disordered" evidence="1">
    <location>
        <begin position="277"/>
        <end position="307"/>
    </location>
</feature>
<feature type="compositionally biased region" description="Gly residues" evidence="1">
    <location>
        <begin position="1110"/>
        <end position="1122"/>
    </location>
</feature>
<feature type="compositionally biased region" description="Basic residues" evidence="1">
    <location>
        <begin position="285"/>
        <end position="297"/>
    </location>
</feature>
<evidence type="ECO:0000313" key="3">
    <source>
        <dbReference type="EMBL" id="EFJ50477.1"/>
    </source>
</evidence>
<feature type="domain" description="LsmAD" evidence="2">
    <location>
        <begin position="205"/>
        <end position="276"/>
    </location>
</feature>
<dbReference type="Proteomes" id="UP000001058">
    <property type="component" value="Unassembled WGS sequence"/>
</dbReference>
<feature type="region of interest" description="Disordered" evidence="1">
    <location>
        <begin position="836"/>
        <end position="865"/>
    </location>
</feature>
<dbReference type="PANTHER" id="PTHR12854">
    <property type="entry name" value="ATAXIN 2-RELATED"/>
    <property type="match status" value="1"/>
</dbReference>
<dbReference type="EMBL" id="GL378331">
    <property type="protein sequence ID" value="EFJ50477.1"/>
    <property type="molecule type" value="Genomic_DNA"/>
</dbReference>
<keyword evidence="4" id="KW-1185">Reference proteome</keyword>
<evidence type="ECO:0000256" key="1">
    <source>
        <dbReference type="SAM" id="MobiDB-lite"/>
    </source>
</evidence>
<protein>
    <recommendedName>
        <fullName evidence="2">LsmAD domain-containing protein</fullName>
    </recommendedName>
</protein>
<dbReference type="PANTHER" id="PTHR12854:SF7">
    <property type="entry name" value="ATAXIN-2 HOMOLOG"/>
    <property type="match status" value="1"/>
</dbReference>
<dbReference type="OrthoDB" id="2275718at2759"/>